<evidence type="ECO:0000313" key="1">
    <source>
        <dbReference type="EMBL" id="EFC39847.1"/>
    </source>
</evidence>
<evidence type="ECO:0008006" key="3">
    <source>
        <dbReference type="Google" id="ProtNLM"/>
    </source>
</evidence>
<dbReference type="AlphaFoldDB" id="D2VTE1"/>
<dbReference type="InParanoid" id="D2VTE1"/>
<dbReference type="KEGG" id="ngr:NAEGRDRAFT_72267"/>
<dbReference type="GeneID" id="8850944"/>
<organism evidence="2">
    <name type="scientific">Naegleria gruberi</name>
    <name type="common">Amoeba</name>
    <dbReference type="NCBI Taxonomy" id="5762"/>
    <lineage>
        <taxon>Eukaryota</taxon>
        <taxon>Discoba</taxon>
        <taxon>Heterolobosea</taxon>
        <taxon>Tetramitia</taxon>
        <taxon>Eutetramitia</taxon>
        <taxon>Vahlkampfiidae</taxon>
        <taxon>Naegleria</taxon>
    </lineage>
</organism>
<name>D2VTE1_NAEGR</name>
<dbReference type="Proteomes" id="UP000006671">
    <property type="component" value="Unassembled WGS sequence"/>
</dbReference>
<accession>D2VTE1</accession>
<protein>
    <recommendedName>
        <fullName evidence="3">F-box domain-containing protein</fullName>
    </recommendedName>
</protein>
<dbReference type="EMBL" id="GG738896">
    <property type="protein sequence ID" value="EFC39847.1"/>
    <property type="molecule type" value="Genomic_DNA"/>
</dbReference>
<keyword evidence="2" id="KW-1185">Reference proteome</keyword>
<dbReference type="VEuPathDB" id="AmoebaDB:NAEGRDRAFT_72267"/>
<gene>
    <name evidence="1" type="ORF">NAEGRDRAFT_72267</name>
</gene>
<reference evidence="1 2" key="1">
    <citation type="journal article" date="2010" name="Cell">
        <title>The genome of Naegleria gruberi illuminates early eukaryotic versatility.</title>
        <authorList>
            <person name="Fritz-Laylin L.K."/>
            <person name="Prochnik S.E."/>
            <person name="Ginger M.L."/>
            <person name="Dacks J.B."/>
            <person name="Carpenter M.L."/>
            <person name="Field M.C."/>
            <person name="Kuo A."/>
            <person name="Paredez A."/>
            <person name="Chapman J."/>
            <person name="Pham J."/>
            <person name="Shu S."/>
            <person name="Neupane R."/>
            <person name="Cipriano M."/>
            <person name="Mancuso J."/>
            <person name="Tu H."/>
            <person name="Salamov A."/>
            <person name="Lindquist E."/>
            <person name="Shapiro H."/>
            <person name="Lucas S."/>
            <person name="Grigoriev I.V."/>
            <person name="Cande W.Z."/>
            <person name="Fulton C."/>
            <person name="Rokhsar D.S."/>
            <person name="Dawson S.C."/>
        </authorList>
    </citation>
    <scope>NUCLEOTIDE SEQUENCE [LARGE SCALE GENOMIC DNA]</scope>
    <source>
        <strain evidence="1 2">NEG-M</strain>
    </source>
</reference>
<proteinExistence type="predicted"/>
<evidence type="ECO:0000313" key="2">
    <source>
        <dbReference type="Proteomes" id="UP000006671"/>
    </source>
</evidence>
<dbReference type="RefSeq" id="XP_002672591.1">
    <property type="nucleotide sequence ID" value="XM_002672545.1"/>
</dbReference>
<sequence length="290" mass="34303">MSKNQFDLLGDDSLVKDYEKHRIINERNQPLLFRSLKEKEKSKKRTKRAEFELIYDIEYLWFIVLEFLPLRDLLRCSVVNKFTCGLIHSYNCYGEILKRDFFNNNENDKKEMGKIVKNIDNTGVFAYLIQDFIGKAKLTPQKLQTIKNTIMQEPDSKMKRIFGKIYLAIEEEIESVQEEAELLKQHVRSFLIEKLSKKKTENMKTKVKECAHNHCAISQISLPPFTFRLECLDCKVAASTNFRPENVFRKEVRSRLCRYRVLDTSTKFDKYVLNTTSHSFEFDPDTVYNC</sequence>